<gene>
    <name evidence="2" type="ORF">AAHA92_08486</name>
</gene>
<comment type="caution">
    <text evidence="2">The sequence shown here is derived from an EMBL/GenBank/DDBJ whole genome shotgun (WGS) entry which is preliminary data.</text>
</comment>
<feature type="region of interest" description="Disordered" evidence="1">
    <location>
        <begin position="88"/>
        <end position="155"/>
    </location>
</feature>
<feature type="compositionally biased region" description="Polar residues" evidence="1">
    <location>
        <begin position="110"/>
        <end position="122"/>
    </location>
</feature>
<dbReference type="EMBL" id="JBEAFC010000004">
    <property type="protein sequence ID" value="KAL1557960.1"/>
    <property type="molecule type" value="Genomic_DNA"/>
</dbReference>
<dbReference type="AlphaFoldDB" id="A0ABD1HPJ1"/>
<reference evidence="2 3" key="1">
    <citation type="submission" date="2024-06" db="EMBL/GenBank/DDBJ databases">
        <title>A chromosome level genome sequence of Diviner's sage (Salvia divinorum).</title>
        <authorList>
            <person name="Ford S.A."/>
            <person name="Ro D.-K."/>
            <person name="Ness R.W."/>
            <person name="Phillips M.A."/>
        </authorList>
    </citation>
    <scope>NUCLEOTIDE SEQUENCE [LARGE SCALE GENOMIC DNA]</scope>
    <source>
        <strain evidence="2">SAF-2024a</strain>
        <tissue evidence="2">Leaf</tissue>
    </source>
</reference>
<protein>
    <submittedName>
        <fullName evidence="2">Uncharacterized protein</fullName>
    </submittedName>
</protein>
<sequence>MWTDEKHRIFLEHLEVSFVKQLHQSISLLEQRSDQDEGERSITRIDDAYTSKQLAVQPHGCCKKIKSNRGCPLSNVSVGHIESQRLYRNKRIRMKRPAASAFTPEPRGSDTCSHQNSASTKYCDSEREGTGQNFDDEYHESNSDTAKRTKTFSPD</sequence>
<dbReference type="PANTHER" id="PTHR33676">
    <property type="entry name" value="COLD REGULATED PROTEIN 27"/>
    <property type="match status" value="1"/>
</dbReference>
<accession>A0ABD1HPJ1</accession>
<evidence type="ECO:0000256" key="1">
    <source>
        <dbReference type="SAM" id="MobiDB-lite"/>
    </source>
</evidence>
<evidence type="ECO:0000313" key="2">
    <source>
        <dbReference type="EMBL" id="KAL1557960.1"/>
    </source>
</evidence>
<evidence type="ECO:0000313" key="3">
    <source>
        <dbReference type="Proteomes" id="UP001567538"/>
    </source>
</evidence>
<dbReference type="InterPro" id="IPR044678">
    <property type="entry name" value="COR27/28"/>
</dbReference>
<proteinExistence type="predicted"/>
<dbReference type="Proteomes" id="UP001567538">
    <property type="component" value="Unassembled WGS sequence"/>
</dbReference>
<dbReference type="PANTHER" id="PTHR33676:SF14">
    <property type="match status" value="1"/>
</dbReference>
<name>A0ABD1HPJ1_SALDI</name>
<keyword evidence="3" id="KW-1185">Reference proteome</keyword>
<organism evidence="2 3">
    <name type="scientific">Salvia divinorum</name>
    <name type="common">Maria pastora</name>
    <name type="synonym">Diviner's sage</name>
    <dbReference type="NCBI Taxonomy" id="28513"/>
    <lineage>
        <taxon>Eukaryota</taxon>
        <taxon>Viridiplantae</taxon>
        <taxon>Streptophyta</taxon>
        <taxon>Embryophyta</taxon>
        <taxon>Tracheophyta</taxon>
        <taxon>Spermatophyta</taxon>
        <taxon>Magnoliopsida</taxon>
        <taxon>eudicotyledons</taxon>
        <taxon>Gunneridae</taxon>
        <taxon>Pentapetalae</taxon>
        <taxon>asterids</taxon>
        <taxon>lamiids</taxon>
        <taxon>Lamiales</taxon>
        <taxon>Lamiaceae</taxon>
        <taxon>Nepetoideae</taxon>
        <taxon>Mentheae</taxon>
        <taxon>Salviinae</taxon>
        <taxon>Salvia</taxon>
        <taxon>Salvia subgen. Calosphace</taxon>
    </lineage>
</organism>